<sequence>MEQGFYHPERGYWQTIGTPSAEIIATYPEGTIDVPLRPGPDHALVDGAWVPVEQDPAERLAAWRASATLSRLELASALIAAGILTQGEAEDLAAQRMPGALAALVDPLPEDARSAVRLRLVGLAEFARADPIWDALLGPELADAVFGRQDGE</sequence>
<reference evidence="1 2" key="1">
    <citation type="submission" date="2021-01" db="EMBL/GenBank/DDBJ databases">
        <title>Draft genomes of Rhodovulum sulfidophilum.</title>
        <authorList>
            <person name="Guzman M.S."/>
        </authorList>
    </citation>
    <scope>NUCLEOTIDE SEQUENCE [LARGE SCALE GENOMIC DNA]</scope>
    <source>
        <strain evidence="1 2">AB35</strain>
    </source>
</reference>
<name>A0ABS1RYL2_RHOSU</name>
<dbReference type="RefSeq" id="WP_202250692.1">
    <property type="nucleotide sequence ID" value="NZ_JAESJJ010000052.1"/>
</dbReference>
<gene>
    <name evidence="1" type="ORF">JMM60_20950</name>
</gene>
<evidence type="ECO:0000313" key="2">
    <source>
        <dbReference type="Proteomes" id="UP000604473"/>
    </source>
</evidence>
<organism evidence="1 2">
    <name type="scientific">Rhodovulum sulfidophilum</name>
    <name type="common">Rhodobacter sulfidophilus</name>
    <dbReference type="NCBI Taxonomy" id="35806"/>
    <lineage>
        <taxon>Bacteria</taxon>
        <taxon>Pseudomonadati</taxon>
        <taxon>Pseudomonadota</taxon>
        <taxon>Alphaproteobacteria</taxon>
        <taxon>Rhodobacterales</taxon>
        <taxon>Paracoccaceae</taxon>
        <taxon>Rhodovulum</taxon>
    </lineage>
</organism>
<protein>
    <submittedName>
        <fullName evidence="1">Uncharacterized protein</fullName>
    </submittedName>
</protein>
<keyword evidence="2" id="KW-1185">Reference proteome</keyword>
<accession>A0ABS1RYL2</accession>
<comment type="caution">
    <text evidence="1">The sequence shown here is derived from an EMBL/GenBank/DDBJ whole genome shotgun (WGS) entry which is preliminary data.</text>
</comment>
<dbReference type="Proteomes" id="UP000604473">
    <property type="component" value="Unassembled WGS sequence"/>
</dbReference>
<dbReference type="EMBL" id="JAESJJ010000052">
    <property type="protein sequence ID" value="MBL3611193.1"/>
    <property type="molecule type" value="Genomic_DNA"/>
</dbReference>
<evidence type="ECO:0000313" key="1">
    <source>
        <dbReference type="EMBL" id="MBL3611193.1"/>
    </source>
</evidence>
<proteinExistence type="predicted"/>